<reference evidence="8" key="1">
    <citation type="submission" date="2020-03" db="EMBL/GenBank/DDBJ databases">
        <title>Spirochaetal bacteria isolated from arthropods constitute a novel genus Entomospira genus novum within the order Spirochaetales.</title>
        <authorList>
            <person name="Grana-Miraglia L."/>
            <person name="Sikutova S."/>
            <person name="Fingerle V."/>
            <person name="Sing A."/>
            <person name="Castillo-Ramirez S."/>
            <person name="Margos G."/>
            <person name="Rudolf I."/>
        </authorList>
    </citation>
    <scope>NUCLEOTIDE SEQUENCE</scope>
    <source>
        <strain evidence="8">BR208</strain>
    </source>
</reference>
<feature type="transmembrane region" description="Helical" evidence="7">
    <location>
        <begin position="214"/>
        <end position="231"/>
    </location>
</feature>
<evidence type="ECO:0000256" key="7">
    <source>
        <dbReference type="SAM" id="Phobius"/>
    </source>
</evidence>
<dbReference type="PANTHER" id="PTHR30106:SF1">
    <property type="entry name" value="UPF0324 MEMBRANE PROTEIN FN0533"/>
    <property type="match status" value="1"/>
</dbReference>
<feature type="transmembrane region" description="Helical" evidence="7">
    <location>
        <begin position="180"/>
        <end position="202"/>
    </location>
</feature>
<dbReference type="InterPro" id="IPR018383">
    <property type="entry name" value="UPF0324_pro"/>
</dbReference>
<evidence type="ECO:0000256" key="5">
    <source>
        <dbReference type="ARBA" id="ARBA00022989"/>
    </source>
</evidence>
<comment type="similarity">
    <text evidence="2">Belongs to the UPF0324 family.</text>
</comment>
<feature type="transmembrane region" description="Helical" evidence="7">
    <location>
        <begin position="152"/>
        <end position="173"/>
    </location>
</feature>
<evidence type="ECO:0000256" key="2">
    <source>
        <dbReference type="ARBA" id="ARBA00007977"/>
    </source>
</evidence>
<evidence type="ECO:0000256" key="6">
    <source>
        <dbReference type="ARBA" id="ARBA00023136"/>
    </source>
</evidence>
<dbReference type="AlphaFoldDB" id="A0A968GB35"/>
<gene>
    <name evidence="8" type="ORF">HCT46_01120</name>
</gene>
<sequence length="333" mass="36629">MNSFIHASAGIILSIVVACLSFLLSRVIPSLGAATIAIIIGIVMRNTIVKQSLFSYGTKFVEGKFLEVAVMLLGANITLYTIQELGLNGILFIIISIFTTIYVYISLGKFLHIPLSIKLLMAGGNAVCGSSAVASIAPIINAKEEHKGQVITIVNLVGTFWMLVLPLIAQFLYRDNPIQMAALLGGTLPSVGQVTAASHLISSSLVQDAMLFKIVRISMIVCVVIVMRTYYQKSYSHSNNISPKSSSRVLLPWYIIAFMLLCILNTLQLIPELIRYFFTSLQNWLEVIALAAIGLRLDLHKFIQSGFALLWYAIITSLTQISLVIVFLHFMIK</sequence>
<feature type="transmembrane region" description="Helical" evidence="7">
    <location>
        <begin position="309"/>
        <end position="332"/>
    </location>
</feature>
<feature type="transmembrane region" description="Helical" evidence="7">
    <location>
        <begin position="89"/>
        <end position="107"/>
    </location>
</feature>
<dbReference type="RefSeq" id="WP_167702984.1">
    <property type="nucleotide sequence ID" value="NZ_CP118168.1"/>
</dbReference>
<evidence type="ECO:0000256" key="1">
    <source>
        <dbReference type="ARBA" id="ARBA00004651"/>
    </source>
</evidence>
<feature type="transmembrane region" description="Helical" evidence="7">
    <location>
        <begin position="12"/>
        <end position="44"/>
    </location>
</feature>
<keyword evidence="6 7" id="KW-0472">Membrane</keyword>
<proteinExistence type="inferred from homology"/>
<evidence type="ECO:0000256" key="4">
    <source>
        <dbReference type="ARBA" id="ARBA00022692"/>
    </source>
</evidence>
<keyword evidence="3" id="KW-1003">Cell membrane</keyword>
<dbReference type="PANTHER" id="PTHR30106">
    <property type="entry name" value="INNER MEMBRANE PROTEIN YEIH-RELATED"/>
    <property type="match status" value="1"/>
</dbReference>
<accession>A0A968GB35</accession>
<evidence type="ECO:0000313" key="9">
    <source>
        <dbReference type="Proteomes" id="UP000752013"/>
    </source>
</evidence>
<comment type="caution">
    <text evidence="8">The sequence shown here is derived from an EMBL/GenBank/DDBJ whole genome shotgun (WGS) entry which is preliminary data.</text>
</comment>
<name>A0A968GB35_9SPIO</name>
<protein>
    <submittedName>
        <fullName evidence="8">Sulfate exporter family transporter</fullName>
    </submittedName>
</protein>
<dbReference type="GO" id="GO:0005886">
    <property type="term" value="C:plasma membrane"/>
    <property type="evidence" value="ECO:0007669"/>
    <property type="project" value="UniProtKB-SubCell"/>
</dbReference>
<comment type="subcellular location">
    <subcellularLocation>
        <location evidence="1">Cell membrane</location>
        <topology evidence="1">Multi-pass membrane protein</topology>
    </subcellularLocation>
</comment>
<organism evidence="8 9">
    <name type="scientific">Entomospira nematocerorum</name>
    <dbReference type="NCBI Taxonomy" id="2719987"/>
    <lineage>
        <taxon>Bacteria</taxon>
        <taxon>Pseudomonadati</taxon>
        <taxon>Spirochaetota</taxon>
        <taxon>Spirochaetia</taxon>
        <taxon>Spirochaetales</taxon>
        <taxon>Spirochaetaceae</taxon>
        <taxon>Entomospira</taxon>
    </lineage>
</organism>
<dbReference type="EMBL" id="JAATLK010000001">
    <property type="protein sequence ID" value="NIZ46529.1"/>
    <property type="molecule type" value="Genomic_DNA"/>
</dbReference>
<keyword evidence="5 7" id="KW-1133">Transmembrane helix</keyword>
<feature type="transmembrane region" description="Helical" evidence="7">
    <location>
        <begin position="251"/>
        <end position="270"/>
    </location>
</feature>
<dbReference type="Proteomes" id="UP000752013">
    <property type="component" value="Unassembled WGS sequence"/>
</dbReference>
<dbReference type="Pfam" id="PF03601">
    <property type="entry name" value="Cons_hypoth698"/>
    <property type="match status" value="1"/>
</dbReference>
<evidence type="ECO:0000313" key="8">
    <source>
        <dbReference type="EMBL" id="NIZ46529.1"/>
    </source>
</evidence>
<evidence type="ECO:0000256" key="3">
    <source>
        <dbReference type="ARBA" id="ARBA00022475"/>
    </source>
</evidence>
<keyword evidence="9" id="KW-1185">Reference proteome</keyword>
<keyword evidence="4 7" id="KW-0812">Transmembrane</keyword>
<feature type="transmembrane region" description="Helical" evidence="7">
    <location>
        <begin position="119"/>
        <end position="140"/>
    </location>
</feature>